<evidence type="ECO:0000259" key="7">
    <source>
        <dbReference type="PROSITE" id="PS51898"/>
    </source>
</evidence>
<dbReference type="Pfam" id="PF00589">
    <property type="entry name" value="Phage_integrase"/>
    <property type="match status" value="1"/>
</dbReference>
<dbReference type="PANTHER" id="PTHR30349">
    <property type="entry name" value="PHAGE INTEGRASE-RELATED"/>
    <property type="match status" value="1"/>
</dbReference>
<evidence type="ECO:0000256" key="3">
    <source>
        <dbReference type="ARBA" id="ARBA00022908"/>
    </source>
</evidence>
<dbReference type="Pfam" id="PF02899">
    <property type="entry name" value="Phage_int_SAM_1"/>
    <property type="match status" value="1"/>
</dbReference>
<keyword evidence="10" id="KW-1185">Reference proteome</keyword>
<keyword evidence="5" id="KW-0233">DNA recombination</keyword>
<gene>
    <name evidence="9" type="ORF">WMO65_02295</name>
</gene>
<feature type="domain" description="Core-binding (CB)" evidence="8">
    <location>
        <begin position="3"/>
        <end position="81"/>
    </location>
</feature>
<dbReference type="Gene3D" id="1.10.443.10">
    <property type="entry name" value="Intergrase catalytic core"/>
    <property type="match status" value="1"/>
</dbReference>
<dbReference type="Proteomes" id="UP001457898">
    <property type="component" value="Unassembled WGS sequence"/>
</dbReference>
<protein>
    <submittedName>
        <fullName evidence="9">Tyrosine-type recombinase/integrase</fullName>
    </submittedName>
</protein>
<dbReference type="InterPro" id="IPR011010">
    <property type="entry name" value="DNA_brk_join_enz"/>
</dbReference>
<evidence type="ECO:0000313" key="10">
    <source>
        <dbReference type="Proteomes" id="UP001457898"/>
    </source>
</evidence>
<dbReference type="InterPro" id="IPR013762">
    <property type="entry name" value="Integrase-like_cat_sf"/>
</dbReference>
<dbReference type="Gene3D" id="1.10.150.130">
    <property type="match status" value="1"/>
</dbReference>
<dbReference type="InterPro" id="IPR002104">
    <property type="entry name" value="Integrase_catalytic"/>
</dbReference>
<name>A0ABV1DJG4_9FIRM</name>
<sequence>MNKISTNSLMSFERYLTKEEKSRATVEKYLRDVRSFFRFSNTGSISKEQMITYKEYLTDRYAPASVNSMLISLHSFLRYIGQQDCCVKLLKIQRQIFAKEEKELSCQEYQRLVKAAGNTRLSFVLRTICGTGIRVSELEYITVEAVREGKAVVSCKNKTRVIFIPATVQKILSKYIKKSCLKTGSVFIGKNGKPLNRKNIWRDMKGLCSRAGVARCKVFPHNLRHLFARTFYRVEKDIVRLADLLGHSSINTTRIYTIENGRLHRDCLERVQICLMT</sequence>
<dbReference type="SUPFAM" id="SSF56349">
    <property type="entry name" value="DNA breaking-rejoining enzymes"/>
    <property type="match status" value="1"/>
</dbReference>
<accession>A0ABV1DJG4</accession>
<dbReference type="InterPro" id="IPR050090">
    <property type="entry name" value="Tyrosine_recombinase_XerCD"/>
</dbReference>
<proteinExistence type="inferred from homology"/>
<comment type="function">
    <text evidence="1">Site-specific tyrosine recombinase, which acts by catalyzing the cutting and rejoining of the recombining DNA molecules.</text>
</comment>
<keyword evidence="3" id="KW-0229">DNA integration</keyword>
<organism evidence="9 10">
    <name type="scientific">Blautia caccae</name>
    <dbReference type="NCBI Taxonomy" id="3133175"/>
    <lineage>
        <taxon>Bacteria</taxon>
        <taxon>Bacillati</taxon>
        <taxon>Bacillota</taxon>
        <taxon>Clostridia</taxon>
        <taxon>Lachnospirales</taxon>
        <taxon>Lachnospiraceae</taxon>
        <taxon>Blautia</taxon>
    </lineage>
</organism>
<evidence type="ECO:0000256" key="6">
    <source>
        <dbReference type="PROSITE-ProRule" id="PRU01248"/>
    </source>
</evidence>
<evidence type="ECO:0000256" key="4">
    <source>
        <dbReference type="ARBA" id="ARBA00023125"/>
    </source>
</evidence>
<dbReference type="InterPro" id="IPR010998">
    <property type="entry name" value="Integrase_recombinase_N"/>
</dbReference>
<feature type="domain" description="Tyr recombinase" evidence="7">
    <location>
        <begin position="99"/>
        <end position="273"/>
    </location>
</feature>
<dbReference type="RefSeq" id="WP_148391493.1">
    <property type="nucleotide sequence ID" value="NZ_JBBMFP010000002.1"/>
</dbReference>
<dbReference type="EMBL" id="JBBMFP010000002">
    <property type="protein sequence ID" value="MEQ2429822.1"/>
    <property type="molecule type" value="Genomic_DNA"/>
</dbReference>
<comment type="similarity">
    <text evidence="2">Belongs to the 'phage' integrase family.</text>
</comment>
<evidence type="ECO:0000259" key="8">
    <source>
        <dbReference type="PROSITE" id="PS51900"/>
    </source>
</evidence>
<evidence type="ECO:0000313" key="9">
    <source>
        <dbReference type="EMBL" id="MEQ2429822.1"/>
    </source>
</evidence>
<dbReference type="PROSITE" id="PS51898">
    <property type="entry name" value="TYR_RECOMBINASE"/>
    <property type="match status" value="1"/>
</dbReference>
<comment type="caution">
    <text evidence="9">The sequence shown here is derived from an EMBL/GenBank/DDBJ whole genome shotgun (WGS) entry which is preliminary data.</text>
</comment>
<reference evidence="9 10" key="1">
    <citation type="submission" date="2024-03" db="EMBL/GenBank/DDBJ databases">
        <title>Human intestinal bacterial collection.</title>
        <authorList>
            <person name="Pauvert C."/>
            <person name="Hitch T.C.A."/>
            <person name="Clavel T."/>
        </authorList>
    </citation>
    <scope>NUCLEOTIDE SEQUENCE [LARGE SCALE GENOMIC DNA]</scope>
    <source>
        <strain evidence="9 10">CLA-SR-H028</strain>
    </source>
</reference>
<dbReference type="PROSITE" id="PS51900">
    <property type="entry name" value="CB"/>
    <property type="match status" value="1"/>
</dbReference>
<evidence type="ECO:0000256" key="5">
    <source>
        <dbReference type="ARBA" id="ARBA00023172"/>
    </source>
</evidence>
<keyword evidence="4 6" id="KW-0238">DNA-binding</keyword>
<evidence type="ECO:0000256" key="2">
    <source>
        <dbReference type="ARBA" id="ARBA00008857"/>
    </source>
</evidence>
<evidence type="ECO:0000256" key="1">
    <source>
        <dbReference type="ARBA" id="ARBA00003283"/>
    </source>
</evidence>
<dbReference type="InterPro" id="IPR004107">
    <property type="entry name" value="Integrase_SAM-like_N"/>
</dbReference>
<dbReference type="PANTHER" id="PTHR30349:SF89">
    <property type="entry name" value="INTEGRASE_RECOMBINASE"/>
    <property type="match status" value="1"/>
</dbReference>
<dbReference type="InterPro" id="IPR044068">
    <property type="entry name" value="CB"/>
</dbReference>